<proteinExistence type="predicted"/>
<accession>A0AAD3H018</accession>
<reference evidence="1 2" key="1">
    <citation type="journal article" date="2021" name="Sci. Rep.">
        <title>The genome of the diatom Chaetoceros tenuissimus carries an ancient integrated fragment of an extant virus.</title>
        <authorList>
            <person name="Hongo Y."/>
            <person name="Kimura K."/>
            <person name="Takaki Y."/>
            <person name="Yoshida Y."/>
            <person name="Baba S."/>
            <person name="Kobayashi G."/>
            <person name="Nagasaki K."/>
            <person name="Hano T."/>
            <person name="Tomaru Y."/>
        </authorList>
    </citation>
    <scope>NUCLEOTIDE SEQUENCE [LARGE SCALE GENOMIC DNA]</scope>
    <source>
        <strain evidence="1 2">NIES-3715</strain>
    </source>
</reference>
<dbReference type="Proteomes" id="UP001054902">
    <property type="component" value="Unassembled WGS sequence"/>
</dbReference>
<dbReference type="EMBL" id="BLLK01000020">
    <property type="protein sequence ID" value="GFH45286.1"/>
    <property type="molecule type" value="Genomic_DNA"/>
</dbReference>
<gene>
    <name evidence="1" type="ORF">CTEN210_01760</name>
</gene>
<dbReference type="InterPro" id="IPR015946">
    <property type="entry name" value="KH_dom-like_a/b"/>
</dbReference>
<name>A0AAD3H018_9STRA</name>
<comment type="caution">
    <text evidence="1">The sequence shown here is derived from an EMBL/GenBank/DDBJ whole genome shotgun (WGS) entry which is preliminary data.</text>
</comment>
<protein>
    <recommendedName>
        <fullName evidence="3">Ribosome-binding factor A</fullName>
    </recommendedName>
</protein>
<evidence type="ECO:0000313" key="2">
    <source>
        <dbReference type="Proteomes" id="UP001054902"/>
    </source>
</evidence>
<evidence type="ECO:0008006" key="3">
    <source>
        <dbReference type="Google" id="ProtNLM"/>
    </source>
</evidence>
<evidence type="ECO:0000313" key="1">
    <source>
        <dbReference type="EMBL" id="GFH45286.1"/>
    </source>
</evidence>
<organism evidence="1 2">
    <name type="scientific">Chaetoceros tenuissimus</name>
    <dbReference type="NCBI Taxonomy" id="426638"/>
    <lineage>
        <taxon>Eukaryota</taxon>
        <taxon>Sar</taxon>
        <taxon>Stramenopiles</taxon>
        <taxon>Ochrophyta</taxon>
        <taxon>Bacillariophyta</taxon>
        <taxon>Coscinodiscophyceae</taxon>
        <taxon>Chaetocerotophycidae</taxon>
        <taxon>Chaetocerotales</taxon>
        <taxon>Chaetocerotaceae</taxon>
        <taxon>Chaetoceros</taxon>
    </lineage>
</organism>
<keyword evidence="2" id="KW-1185">Reference proteome</keyword>
<sequence>MQAGTRCGSRICRRHMIQNLACFNTNNLNQSSKRTLAYKAPFNPGLKSVKDQGMSVLKSLTSEIQGKTKTRRLLISQEDTGPTPEQLQEATRLRGLVEDALEEYTSKRGGLFCMNTEFGAEPIAIVDVEITEDLRAARVYWSLPFSVLLMDITSGSKARRVSGMEMRRKAALRMQKILEERGGVIQGIVHQKMRRYFRPPTLRFVMAEGEMLRNFLKELI</sequence>
<dbReference type="Gene3D" id="3.30.300.20">
    <property type="match status" value="1"/>
</dbReference>
<dbReference type="AlphaFoldDB" id="A0AAD3H018"/>